<feature type="non-terminal residue" evidence="2">
    <location>
        <position position="128"/>
    </location>
</feature>
<evidence type="ECO:0000259" key="1">
    <source>
        <dbReference type="Pfam" id="PF23315"/>
    </source>
</evidence>
<dbReference type="Proteomes" id="UP000274822">
    <property type="component" value="Unassembled WGS sequence"/>
</dbReference>
<organism evidence="2 3">
    <name type="scientific">Jimgerdemannia flammicorona</name>
    <dbReference type="NCBI Taxonomy" id="994334"/>
    <lineage>
        <taxon>Eukaryota</taxon>
        <taxon>Fungi</taxon>
        <taxon>Fungi incertae sedis</taxon>
        <taxon>Mucoromycota</taxon>
        <taxon>Mucoromycotina</taxon>
        <taxon>Endogonomycetes</taxon>
        <taxon>Endogonales</taxon>
        <taxon>Endogonaceae</taxon>
        <taxon>Jimgerdemannia</taxon>
    </lineage>
</organism>
<evidence type="ECO:0000313" key="3">
    <source>
        <dbReference type="Proteomes" id="UP000274822"/>
    </source>
</evidence>
<dbReference type="InterPro" id="IPR056995">
    <property type="entry name" value="PEX6_4th_dom"/>
</dbReference>
<gene>
    <name evidence="2" type="ORF">BC938DRAFT_482871</name>
</gene>
<feature type="domain" description="Peroxisomal ATPase PEX6 fourth" evidence="1">
    <location>
        <begin position="96"/>
        <end position="126"/>
    </location>
</feature>
<comment type="caution">
    <text evidence="2">The sequence shown here is derived from an EMBL/GenBank/DDBJ whole genome shotgun (WGS) entry which is preliminary data.</text>
</comment>
<accession>A0A433QD72</accession>
<reference evidence="2 3" key="1">
    <citation type="journal article" date="2018" name="New Phytol.">
        <title>Phylogenomics of Endogonaceae and evolution of mycorrhizas within Mucoromycota.</title>
        <authorList>
            <person name="Chang Y."/>
            <person name="Desiro A."/>
            <person name="Na H."/>
            <person name="Sandor L."/>
            <person name="Lipzen A."/>
            <person name="Clum A."/>
            <person name="Barry K."/>
            <person name="Grigoriev I.V."/>
            <person name="Martin F.M."/>
            <person name="Stajich J.E."/>
            <person name="Smith M.E."/>
            <person name="Bonito G."/>
            <person name="Spatafora J.W."/>
        </authorList>
    </citation>
    <scope>NUCLEOTIDE SEQUENCE [LARGE SCALE GENOMIC DNA]</scope>
    <source>
        <strain evidence="2 3">AD002</strain>
    </source>
</reference>
<dbReference type="EMBL" id="RBNJ01007955">
    <property type="protein sequence ID" value="RUS27689.1"/>
    <property type="molecule type" value="Genomic_DNA"/>
</dbReference>
<proteinExistence type="predicted"/>
<keyword evidence="3" id="KW-1185">Reference proteome</keyword>
<evidence type="ECO:0000313" key="2">
    <source>
        <dbReference type="EMBL" id="RUS27689.1"/>
    </source>
</evidence>
<name>A0A433QD72_9FUNG</name>
<dbReference type="AlphaFoldDB" id="A0A433QD72"/>
<protein>
    <recommendedName>
        <fullName evidence="1">Peroxisomal ATPase PEX6 fourth domain-containing protein</fullName>
    </recommendedName>
</protein>
<sequence length="128" mass="14319">MLLGIDVRYQGHHKGQDVSVGIQTGPDHRKSRLCKIYRFESLGISKRLPSPASSKQRPAHHNLTRSCRRGALCPAAHRRSAPRMCRDLCARGVRSKVMQPTLLEALKRHFECRNRVVAEGDLIAVAGD</sequence>
<dbReference type="Pfam" id="PF23315">
    <property type="entry name" value="PEX6_4th"/>
    <property type="match status" value="1"/>
</dbReference>